<dbReference type="Gene3D" id="2.60.120.560">
    <property type="entry name" value="Exo-inulinase, domain 1"/>
    <property type="match status" value="1"/>
</dbReference>
<reference evidence="4 5" key="1">
    <citation type="submission" date="2019-02" db="EMBL/GenBank/DDBJ databases">
        <title>Deep-cultivation of Planctomycetes and their phenomic and genomic characterization uncovers novel biology.</title>
        <authorList>
            <person name="Wiegand S."/>
            <person name="Jogler M."/>
            <person name="Boedeker C."/>
            <person name="Pinto D."/>
            <person name="Vollmers J."/>
            <person name="Rivas-Marin E."/>
            <person name="Kohn T."/>
            <person name="Peeters S.H."/>
            <person name="Heuer A."/>
            <person name="Rast P."/>
            <person name="Oberbeckmann S."/>
            <person name="Bunk B."/>
            <person name="Jeske O."/>
            <person name="Meyerdierks A."/>
            <person name="Storesund J.E."/>
            <person name="Kallscheuer N."/>
            <person name="Luecker S."/>
            <person name="Lage O.M."/>
            <person name="Pohl T."/>
            <person name="Merkel B.J."/>
            <person name="Hornburger P."/>
            <person name="Mueller R.-W."/>
            <person name="Bruemmer F."/>
            <person name="Labrenz M."/>
            <person name="Spormann A.M."/>
            <person name="Op den Camp H."/>
            <person name="Overmann J."/>
            <person name="Amann R."/>
            <person name="Jetten M.S.M."/>
            <person name="Mascher T."/>
            <person name="Medema M.H."/>
            <person name="Devos D.P."/>
            <person name="Kaster A.-K."/>
            <person name="Ovreas L."/>
            <person name="Rohde M."/>
            <person name="Galperin M.Y."/>
            <person name="Jogler C."/>
        </authorList>
    </citation>
    <scope>NUCLEOTIDE SEQUENCE [LARGE SCALE GENOMIC DNA]</scope>
    <source>
        <strain evidence="4 5">ETA_A8</strain>
    </source>
</reference>
<gene>
    <name evidence="4" type="ORF">ETAA8_01500</name>
</gene>
<evidence type="ECO:0000259" key="3">
    <source>
        <dbReference type="Pfam" id="PF13360"/>
    </source>
</evidence>
<feature type="chain" id="PRO_5022072070" evidence="2">
    <location>
        <begin position="26"/>
        <end position="754"/>
    </location>
</feature>
<dbReference type="RefSeq" id="WP_145083421.1">
    <property type="nucleotide sequence ID" value="NZ_CP036274.1"/>
</dbReference>
<organism evidence="4 5">
    <name type="scientific">Anatilimnocola aggregata</name>
    <dbReference type="NCBI Taxonomy" id="2528021"/>
    <lineage>
        <taxon>Bacteria</taxon>
        <taxon>Pseudomonadati</taxon>
        <taxon>Planctomycetota</taxon>
        <taxon>Planctomycetia</taxon>
        <taxon>Pirellulales</taxon>
        <taxon>Pirellulaceae</taxon>
        <taxon>Anatilimnocola</taxon>
    </lineage>
</organism>
<proteinExistence type="predicted"/>
<dbReference type="EMBL" id="CP036274">
    <property type="protein sequence ID" value="QDU25089.1"/>
    <property type="molecule type" value="Genomic_DNA"/>
</dbReference>
<dbReference type="InterPro" id="IPR018391">
    <property type="entry name" value="PQQ_b-propeller_rpt"/>
</dbReference>
<feature type="domain" description="Pyrrolo-quinoline quinone repeat" evidence="3">
    <location>
        <begin position="103"/>
        <end position="375"/>
    </location>
</feature>
<evidence type="ECO:0000256" key="1">
    <source>
        <dbReference type="SAM" id="MobiDB-lite"/>
    </source>
</evidence>
<name>A0A517Y4A2_9BACT</name>
<sequence precursor="true">MKRAGFVWMFAGWLLASLGLVSAVAAQGAKVDPLDWPYWRGPEGNSISRETGLPDTINPGGGEGSNLAWKRDDLGARSTPIVLRGKIYYLARHNPATPKECEKVVCLNAETGATIWESIHNVWSSDVPDTRVGWSSVVGDPATGNVFSMGANGLFQCLDGETGKTIWQIPLHEQFGVLTTYGGRTNSPVIFEDLVILGSVIIGWGEMAVPAHRILAFDKSNGQVVWFISTRLRPEDTIYNNPTIATIKGQKLLITGSGDGYVYAFQPRTGKKVWEYEFSRRGLNLTPTVDGDVIYMGHSEENRKSEKDPALGRMVGAVVALDGTQEGNVTEKAEIWKSVEIADGKSSILKVGDRLYCPDDAGKLFILDAKTGQEVCKKVSLGTINFGAPVYADGKIYHCEKNGRWYILKPSDEGVERPARGKTLGNFPTGDECWASPVVSHGRLYILTTGALYCFEDKAKTKGSTPQPKQPEETPVAEDQTPAQALIVPAEVLMRPGEKQSFTVKLYNSRGQFLKTSDAKFEVDANGQITEKGEFTAAADGAHVAAFVTATVGDLKARARIRIVPPLPWKFDFEGLTDAPITWIGARYRHQLRKVDGNSLLAKITTIPKGTRSRASLGQSDLHDYTIQADMLPFEADGKQPDMGVIAQGYTFEVSGERNLVQIGSWISHDKRYFATKPFKIEGGKWYTLKLQAANVDGTAVVKAKVWKKEDKEPADWTLELVDPQPNKEGAPGLFGNATNAEVHIDNLTVTPNS</sequence>
<dbReference type="PANTHER" id="PTHR34512">
    <property type="entry name" value="CELL SURFACE PROTEIN"/>
    <property type="match status" value="1"/>
</dbReference>
<dbReference type="OrthoDB" id="244732at2"/>
<dbReference type="PANTHER" id="PTHR34512:SF30">
    <property type="entry name" value="OUTER MEMBRANE PROTEIN ASSEMBLY FACTOR BAMB"/>
    <property type="match status" value="1"/>
</dbReference>
<keyword evidence="2" id="KW-0732">Signal</keyword>
<dbReference type="AlphaFoldDB" id="A0A517Y4A2"/>
<dbReference type="Pfam" id="PF13360">
    <property type="entry name" value="PQQ_2"/>
    <property type="match status" value="1"/>
</dbReference>
<dbReference type="InterPro" id="IPR015943">
    <property type="entry name" value="WD40/YVTN_repeat-like_dom_sf"/>
</dbReference>
<protein>
    <submittedName>
        <fullName evidence="4">Outer membrane biogenesis protein BamB</fullName>
    </submittedName>
</protein>
<dbReference type="KEGG" id="aagg:ETAA8_01500"/>
<keyword evidence="5" id="KW-1185">Reference proteome</keyword>
<dbReference type="InterPro" id="IPR011047">
    <property type="entry name" value="Quinoprotein_ADH-like_sf"/>
</dbReference>
<evidence type="ECO:0000313" key="4">
    <source>
        <dbReference type="EMBL" id="QDU25089.1"/>
    </source>
</evidence>
<dbReference type="Gene3D" id="2.130.10.10">
    <property type="entry name" value="YVTN repeat-like/Quinoprotein amine dehydrogenase"/>
    <property type="match status" value="2"/>
</dbReference>
<dbReference type="Proteomes" id="UP000315017">
    <property type="component" value="Chromosome"/>
</dbReference>
<dbReference type="SMART" id="SM00564">
    <property type="entry name" value="PQQ"/>
    <property type="match status" value="4"/>
</dbReference>
<accession>A0A517Y4A2</accession>
<dbReference type="Gene3D" id="2.40.128.630">
    <property type="match status" value="1"/>
</dbReference>
<evidence type="ECO:0000256" key="2">
    <source>
        <dbReference type="SAM" id="SignalP"/>
    </source>
</evidence>
<feature type="signal peptide" evidence="2">
    <location>
        <begin position="1"/>
        <end position="25"/>
    </location>
</feature>
<dbReference type="InterPro" id="IPR002372">
    <property type="entry name" value="PQQ_rpt_dom"/>
</dbReference>
<evidence type="ECO:0000313" key="5">
    <source>
        <dbReference type="Proteomes" id="UP000315017"/>
    </source>
</evidence>
<dbReference type="SUPFAM" id="SSF50998">
    <property type="entry name" value="Quinoprotein alcohol dehydrogenase-like"/>
    <property type="match status" value="1"/>
</dbReference>
<feature type="region of interest" description="Disordered" evidence="1">
    <location>
        <begin position="461"/>
        <end position="480"/>
    </location>
</feature>